<evidence type="ECO:0000313" key="4">
    <source>
        <dbReference type="Proteomes" id="UP000248291"/>
    </source>
</evidence>
<dbReference type="EMBL" id="BGKA01000123">
    <property type="protein sequence ID" value="GBH17880.1"/>
    <property type="molecule type" value="Genomic_DNA"/>
</dbReference>
<gene>
    <name evidence="1" type="ORF">KPSA1_03739</name>
    <name evidence="2" type="ORF">KPSA3_03856</name>
</gene>
<reference evidence="1 3" key="1">
    <citation type="submission" date="2018-04" db="EMBL/GenBank/DDBJ databases">
        <title>Draft genome sequence of Pseudomonas syringae pv. actinidiae biovar 1 strains isolated from kiwifruit in Kagawa prefecture.</title>
        <authorList>
            <person name="Tabuchi M."/>
            <person name="Saito M."/>
            <person name="Fujiwara S."/>
            <person name="Sasa N."/>
            <person name="Akimitsu K."/>
            <person name="Gomi K."/>
            <person name="Konishi-Sugita S."/>
            <person name="Hamano K."/>
            <person name="Kataoka I."/>
        </authorList>
    </citation>
    <scope>NUCLEOTIDE SEQUENCE [LARGE SCALE GENOMIC DNA]</scope>
    <source>
        <strain evidence="1 3">MAFF212206</strain>
    </source>
</reference>
<proteinExistence type="predicted"/>
<protein>
    <submittedName>
        <fullName evidence="1">Uncharacterized protein</fullName>
    </submittedName>
</protein>
<comment type="caution">
    <text evidence="1">The sequence shown here is derived from an EMBL/GenBank/DDBJ whole genome shotgun (WGS) entry which is preliminary data.</text>
</comment>
<reference evidence="2 4" key="2">
    <citation type="submission" date="2018-04" db="EMBL/GenBank/DDBJ databases">
        <title>Draft genome sequence of Pseudomonas syringae pv. actinidiae biovar 3 strains isolated from kiwifruit in Kagawa prefecture.</title>
        <authorList>
            <person name="Tabuchi M."/>
            <person name="Saito M."/>
            <person name="Fujiwara S."/>
            <person name="Sasa N."/>
            <person name="Akimitsu K."/>
            <person name="Gomi K."/>
            <person name="Konishi-Sugita S."/>
            <person name="Hamano K."/>
            <person name="Kataoka I."/>
        </authorList>
    </citation>
    <scope>NUCLEOTIDE SEQUENCE [LARGE SCALE GENOMIC DNA]</scope>
    <source>
        <strain evidence="2 4">MAFF212211</strain>
    </source>
</reference>
<evidence type="ECO:0000313" key="2">
    <source>
        <dbReference type="EMBL" id="GBH17880.1"/>
    </source>
</evidence>
<accession>A0A2V0QBQ7</accession>
<organism evidence="1 3">
    <name type="scientific">Pseudomonas syringae pv. actinidiae</name>
    <dbReference type="NCBI Taxonomy" id="103796"/>
    <lineage>
        <taxon>Bacteria</taxon>
        <taxon>Pseudomonadati</taxon>
        <taxon>Pseudomonadota</taxon>
        <taxon>Gammaproteobacteria</taxon>
        <taxon>Pseudomonadales</taxon>
        <taxon>Pseudomonadaceae</taxon>
        <taxon>Pseudomonas</taxon>
        <taxon>Pseudomonas syringae</taxon>
    </lineage>
</organism>
<dbReference type="Proteomes" id="UP000248291">
    <property type="component" value="Unassembled WGS sequence"/>
</dbReference>
<dbReference type="AlphaFoldDB" id="A0A2V0QBQ7"/>
<dbReference type="Proteomes" id="UP000247480">
    <property type="component" value="Unassembled WGS sequence"/>
</dbReference>
<evidence type="ECO:0000313" key="1">
    <source>
        <dbReference type="EMBL" id="GBH10324.1"/>
    </source>
</evidence>
<sequence length="37" mass="4085">MRFLIVIGIVSGDVSILATASGPLIMKIINRQCDFEY</sequence>
<name>A0A2V0QBQ7_PSESF</name>
<dbReference type="EMBL" id="BGJZ01000181">
    <property type="protein sequence ID" value="GBH10324.1"/>
    <property type="molecule type" value="Genomic_DNA"/>
</dbReference>
<evidence type="ECO:0000313" key="3">
    <source>
        <dbReference type="Proteomes" id="UP000247480"/>
    </source>
</evidence>